<keyword evidence="2" id="KW-1185">Reference proteome</keyword>
<dbReference type="EMBL" id="AMSI01000032">
    <property type="protein sequence ID" value="EKF39958.1"/>
    <property type="molecule type" value="Genomic_DNA"/>
</dbReference>
<proteinExistence type="predicted"/>
<gene>
    <name evidence="1" type="ORF">NA8A_23337</name>
</gene>
<sequence>MRRLIMSGSTLTPKSMTLLDVPYMTTRQRVFLSWSQTLVMDELRFIQRRVILRLIGVRPLI</sequence>
<reference evidence="1 2" key="1">
    <citation type="journal article" date="2012" name="J. Bacteriol.">
        <title>Genome Sequence of Nitratireductor indicus Type Strain C115.</title>
        <authorList>
            <person name="Lai Q."/>
            <person name="Li G."/>
            <person name="Yu Z."/>
            <person name="Shao Z."/>
        </authorList>
    </citation>
    <scope>NUCLEOTIDE SEQUENCE [LARGE SCALE GENOMIC DNA]</scope>
    <source>
        <strain evidence="1 2">C115</strain>
    </source>
</reference>
<name>K2MXH4_9HYPH</name>
<organism evidence="1 2">
    <name type="scientific">Nitratireductor indicus C115</name>
    <dbReference type="NCBI Taxonomy" id="1231190"/>
    <lineage>
        <taxon>Bacteria</taxon>
        <taxon>Pseudomonadati</taxon>
        <taxon>Pseudomonadota</taxon>
        <taxon>Alphaproteobacteria</taxon>
        <taxon>Hyphomicrobiales</taxon>
        <taxon>Phyllobacteriaceae</taxon>
        <taxon>Nitratireductor</taxon>
    </lineage>
</organism>
<evidence type="ECO:0000313" key="2">
    <source>
        <dbReference type="Proteomes" id="UP000007374"/>
    </source>
</evidence>
<accession>K2MXH4</accession>
<protein>
    <submittedName>
        <fullName evidence="1">Uncharacterized protein</fullName>
    </submittedName>
</protein>
<dbReference type="AlphaFoldDB" id="K2MXH4"/>
<comment type="caution">
    <text evidence="1">The sequence shown here is derived from an EMBL/GenBank/DDBJ whole genome shotgun (WGS) entry which is preliminary data.</text>
</comment>
<evidence type="ECO:0000313" key="1">
    <source>
        <dbReference type="EMBL" id="EKF39958.1"/>
    </source>
</evidence>
<dbReference type="Proteomes" id="UP000007374">
    <property type="component" value="Unassembled WGS sequence"/>
</dbReference>